<dbReference type="Gene3D" id="3.30.70.580">
    <property type="entry name" value="Pseudouridine synthase I, catalytic domain, N-terminal subdomain"/>
    <property type="match status" value="1"/>
</dbReference>
<dbReference type="Pfam" id="PF01479">
    <property type="entry name" value="S4"/>
    <property type="match status" value="1"/>
</dbReference>
<evidence type="ECO:0000256" key="1">
    <source>
        <dbReference type="ARBA" id="ARBA00008348"/>
    </source>
</evidence>
<feature type="domain" description="RNA-binding S4" evidence="10">
    <location>
        <begin position="3"/>
        <end position="62"/>
    </location>
</feature>
<dbReference type="AlphaFoldDB" id="A0A4R2L7M4"/>
<dbReference type="FunFam" id="3.10.290.10:FF:000003">
    <property type="entry name" value="Pseudouridine synthase"/>
    <property type="match status" value="1"/>
</dbReference>
<dbReference type="Proteomes" id="UP000295765">
    <property type="component" value="Unassembled WGS sequence"/>
</dbReference>
<keyword evidence="12" id="KW-1185">Reference proteome</keyword>
<evidence type="ECO:0000256" key="2">
    <source>
        <dbReference type="ARBA" id="ARBA00022552"/>
    </source>
</evidence>
<dbReference type="GO" id="GO:0000455">
    <property type="term" value="P:enzyme-directed rRNA pseudouridine synthesis"/>
    <property type="evidence" value="ECO:0007669"/>
    <property type="project" value="UniProtKB-ARBA"/>
</dbReference>
<dbReference type="CDD" id="cd00165">
    <property type="entry name" value="S4"/>
    <property type="match status" value="1"/>
</dbReference>
<evidence type="ECO:0000256" key="8">
    <source>
        <dbReference type="RuleBase" id="RU003887"/>
    </source>
</evidence>
<dbReference type="PANTHER" id="PTHR47683:SF3">
    <property type="entry name" value="RIBOSOMAL LARGE SUBUNIT PSEUDOURIDINE SYNTHASE B"/>
    <property type="match status" value="1"/>
</dbReference>
<feature type="compositionally biased region" description="Low complexity" evidence="9">
    <location>
        <begin position="517"/>
        <end position="541"/>
    </location>
</feature>
<feature type="compositionally biased region" description="Basic and acidic residues" evidence="9">
    <location>
        <begin position="542"/>
        <end position="551"/>
    </location>
</feature>
<feature type="compositionally biased region" description="Low complexity" evidence="9">
    <location>
        <begin position="432"/>
        <end position="442"/>
    </location>
</feature>
<dbReference type="InterPro" id="IPR000748">
    <property type="entry name" value="PsdUridine_synth_RsuA/RluB/E/F"/>
</dbReference>
<protein>
    <recommendedName>
        <fullName evidence="8">Pseudouridine synthase</fullName>
        <ecNumber evidence="8">5.4.99.-</ecNumber>
    </recommendedName>
</protein>
<feature type="compositionally biased region" description="Basic and acidic residues" evidence="9">
    <location>
        <begin position="498"/>
        <end position="516"/>
    </location>
</feature>
<dbReference type="SUPFAM" id="SSF55120">
    <property type="entry name" value="Pseudouridine synthase"/>
    <property type="match status" value="1"/>
</dbReference>
<dbReference type="EC" id="5.4.99.-" evidence="8"/>
<feature type="compositionally biased region" description="Basic and acidic residues" evidence="9">
    <location>
        <begin position="418"/>
        <end position="430"/>
    </location>
</feature>
<dbReference type="Gene3D" id="3.30.70.1560">
    <property type="entry name" value="Alpha-L RNA-binding motif"/>
    <property type="match status" value="1"/>
</dbReference>
<evidence type="ECO:0000256" key="3">
    <source>
        <dbReference type="ARBA" id="ARBA00022884"/>
    </source>
</evidence>
<dbReference type="GO" id="GO:0005829">
    <property type="term" value="C:cytosol"/>
    <property type="evidence" value="ECO:0007669"/>
    <property type="project" value="UniProtKB-ARBA"/>
</dbReference>
<evidence type="ECO:0000313" key="12">
    <source>
        <dbReference type="Proteomes" id="UP000295765"/>
    </source>
</evidence>
<dbReference type="InterPro" id="IPR042092">
    <property type="entry name" value="PsdUridine_s_RsuA/RluB/E/F_cat"/>
</dbReference>
<feature type="compositionally biased region" description="Low complexity" evidence="9">
    <location>
        <begin position="565"/>
        <end position="596"/>
    </location>
</feature>
<dbReference type="OrthoDB" id="9807213at2"/>
<comment type="similarity">
    <text evidence="1 8">Belongs to the pseudouridine synthase RsuA family.</text>
</comment>
<dbReference type="InterPro" id="IPR020094">
    <property type="entry name" value="TruA/RsuA/RluB/E/F_N"/>
</dbReference>
<feature type="compositionally biased region" description="Basic and acidic residues" evidence="9">
    <location>
        <begin position="329"/>
        <end position="340"/>
    </location>
</feature>
<gene>
    <name evidence="11" type="ORF">EV699_102206</name>
</gene>
<keyword evidence="2" id="KW-0698">rRNA processing</keyword>
<comment type="function">
    <text evidence="6">Responsible for synthesis of pseudouridine from uracil-2605 in 23S ribosomal RNA.</text>
</comment>
<dbReference type="GO" id="GO:0003723">
    <property type="term" value="F:RNA binding"/>
    <property type="evidence" value="ECO:0007669"/>
    <property type="project" value="UniProtKB-KW"/>
</dbReference>
<feature type="compositionally biased region" description="Basic and acidic residues" evidence="9">
    <location>
        <begin position="452"/>
        <end position="463"/>
    </location>
</feature>
<dbReference type="PROSITE" id="PS50889">
    <property type="entry name" value="S4"/>
    <property type="match status" value="1"/>
</dbReference>
<proteinExistence type="inferred from homology"/>
<dbReference type="SUPFAM" id="SSF55174">
    <property type="entry name" value="Alpha-L RNA-binding motif"/>
    <property type="match status" value="1"/>
</dbReference>
<dbReference type="InterPro" id="IPR002942">
    <property type="entry name" value="S4_RNA-bd"/>
</dbReference>
<dbReference type="InterPro" id="IPR006145">
    <property type="entry name" value="PsdUridine_synth_RsuA/RluA"/>
</dbReference>
<dbReference type="InterPro" id="IPR050343">
    <property type="entry name" value="RsuA_PseudoU_synthase"/>
</dbReference>
<dbReference type="CDD" id="cd02556">
    <property type="entry name" value="PseudoU_synth_RluB"/>
    <property type="match status" value="1"/>
</dbReference>
<dbReference type="NCBIfam" id="TIGR00093">
    <property type="entry name" value="pseudouridine synthase"/>
    <property type="match status" value="1"/>
</dbReference>
<dbReference type="Gene3D" id="3.10.290.10">
    <property type="entry name" value="RNA-binding S4 domain"/>
    <property type="match status" value="1"/>
</dbReference>
<dbReference type="InterPro" id="IPR018496">
    <property type="entry name" value="PsdUridine_synth_RsuA/RluB_CS"/>
</dbReference>
<feature type="compositionally biased region" description="Basic and acidic residues" evidence="9">
    <location>
        <begin position="358"/>
        <end position="370"/>
    </location>
</feature>
<evidence type="ECO:0000259" key="10">
    <source>
        <dbReference type="SMART" id="SM00363"/>
    </source>
</evidence>
<dbReference type="FunFam" id="3.30.70.580:FF:000009">
    <property type="entry name" value="Pseudouridine synthase"/>
    <property type="match status" value="1"/>
</dbReference>
<evidence type="ECO:0000256" key="9">
    <source>
        <dbReference type="SAM" id="MobiDB-lite"/>
    </source>
</evidence>
<evidence type="ECO:0000313" key="11">
    <source>
        <dbReference type="EMBL" id="TCO83499.1"/>
    </source>
</evidence>
<feature type="region of interest" description="Disordered" evidence="9">
    <location>
        <begin position="247"/>
        <end position="616"/>
    </location>
</feature>
<keyword evidence="4 8" id="KW-0413">Isomerase</keyword>
<reference evidence="11 12" key="1">
    <citation type="submission" date="2019-03" db="EMBL/GenBank/DDBJ databases">
        <title>Genomic Encyclopedia of Type Strains, Phase IV (KMG-IV): sequencing the most valuable type-strain genomes for metagenomic binning, comparative biology and taxonomic classification.</title>
        <authorList>
            <person name="Goeker M."/>
        </authorList>
    </citation>
    <scope>NUCLEOTIDE SEQUENCE [LARGE SCALE GENOMIC DNA]</scope>
    <source>
        <strain evidence="11 12">DSM 25287</strain>
    </source>
</reference>
<dbReference type="PANTHER" id="PTHR47683">
    <property type="entry name" value="PSEUDOURIDINE SYNTHASE FAMILY PROTEIN-RELATED"/>
    <property type="match status" value="1"/>
</dbReference>
<evidence type="ECO:0000256" key="7">
    <source>
        <dbReference type="PROSITE-ProRule" id="PRU00182"/>
    </source>
</evidence>
<dbReference type="FunFam" id="3.30.70.1560:FF:000001">
    <property type="entry name" value="Pseudouridine synthase"/>
    <property type="match status" value="1"/>
</dbReference>
<dbReference type="GO" id="GO:0160139">
    <property type="term" value="F:23S rRNA pseudouridine(2605) synthase activity"/>
    <property type="evidence" value="ECO:0007669"/>
    <property type="project" value="UniProtKB-EC"/>
</dbReference>
<dbReference type="SMART" id="SM00363">
    <property type="entry name" value="S4"/>
    <property type="match status" value="1"/>
</dbReference>
<name>A0A4R2L7M4_9GAMM</name>
<comment type="catalytic activity">
    <reaction evidence="5">
        <text>uridine(2605) in 23S rRNA = pseudouridine(2605) in 23S rRNA</text>
        <dbReference type="Rhea" id="RHEA:42520"/>
        <dbReference type="Rhea" id="RHEA-COMP:10095"/>
        <dbReference type="Rhea" id="RHEA-COMP:10096"/>
        <dbReference type="ChEBI" id="CHEBI:65314"/>
        <dbReference type="ChEBI" id="CHEBI:65315"/>
        <dbReference type="EC" id="5.4.99.22"/>
    </reaction>
</comment>
<dbReference type="InterPro" id="IPR020103">
    <property type="entry name" value="PsdUridine_synth_cat_dom_sf"/>
</dbReference>
<evidence type="ECO:0000256" key="4">
    <source>
        <dbReference type="ARBA" id="ARBA00023235"/>
    </source>
</evidence>
<dbReference type="NCBIfam" id="NF007976">
    <property type="entry name" value="PRK10700.1"/>
    <property type="match status" value="1"/>
</dbReference>
<evidence type="ECO:0000256" key="6">
    <source>
        <dbReference type="ARBA" id="ARBA00037383"/>
    </source>
</evidence>
<dbReference type="PROSITE" id="PS01149">
    <property type="entry name" value="PSI_RSU"/>
    <property type="match status" value="1"/>
</dbReference>
<dbReference type="InterPro" id="IPR036986">
    <property type="entry name" value="S4_RNA-bd_sf"/>
</dbReference>
<comment type="caution">
    <text evidence="11">The sequence shown here is derived from an EMBL/GenBank/DDBJ whole genome shotgun (WGS) entry which is preliminary data.</text>
</comment>
<feature type="compositionally biased region" description="Low complexity" evidence="9">
    <location>
        <begin position="247"/>
        <end position="271"/>
    </location>
</feature>
<organism evidence="11 12">
    <name type="scientific">Plasticicumulans lactativorans</name>
    <dbReference type="NCBI Taxonomy" id="1133106"/>
    <lineage>
        <taxon>Bacteria</taxon>
        <taxon>Pseudomonadati</taxon>
        <taxon>Pseudomonadota</taxon>
        <taxon>Gammaproteobacteria</taxon>
        <taxon>Candidatus Competibacteraceae</taxon>
        <taxon>Plasticicumulans</taxon>
    </lineage>
</organism>
<dbReference type="EMBL" id="SLWY01000002">
    <property type="protein sequence ID" value="TCO83499.1"/>
    <property type="molecule type" value="Genomic_DNA"/>
</dbReference>
<feature type="compositionally biased region" description="Basic and acidic residues" evidence="9">
    <location>
        <begin position="388"/>
        <end position="400"/>
    </location>
</feature>
<accession>A0A4R2L7M4</accession>
<evidence type="ECO:0000256" key="5">
    <source>
        <dbReference type="ARBA" id="ARBA00036944"/>
    </source>
</evidence>
<sequence>MSERLQKLLASAGLASRREIEEWIRDGRVTVDGHVAQLGDQAEGSEAIAVDGKPVRLASHAPARRVLAYFKPEGEVTTRDDPEGRPTVFDHLPPLRQGRWIAVGRLDLNTQGLLLLTTDGELANRLMHPSSQVEREYAVRVLGEVGPEVLERLRAGVQLDDGLARFEAIRDAGGSGANHWYHVVLREGRNREVRRLWESQGVTVSRLMRVRYGPVGLARHLRPGRWEDLTPEQLDDLLLSVGLAPERPAPAAHPAAGRPGRRPGAAPPRARSGGERPQRAAARGAPPARRATGEAPRARFEREDGRPRRAAEPGAEADVPRRRPARPAAPERTRDTDAPRWRPAGGADDASAPRRRPAAPERTRDTDAPRWRPAGGADDASAPRRRPAAPERTRDADAPRWRPAGGADDASAPRRRPAAPERTRDTDAPRWRPAGGADGASAPRRRPARTAAPERTRDTDAPRWRPAGGADDARAAPHRAGPAHAGRQRTPPRAADGTARRHGAEHAPSRGHRDGAGEAPAARGRGAHGSGATAARPPTRGARTEALELRRSRALAAAHRERAAGRPAPAAAPEPRTRLSLPRGGAGEAPPRASRPAPKPHGGGPRQGRPRGPRPR</sequence>
<feature type="compositionally biased region" description="Low complexity" evidence="9">
    <location>
        <begin position="279"/>
        <end position="295"/>
    </location>
</feature>
<feature type="compositionally biased region" description="Basic and acidic residues" evidence="9">
    <location>
        <begin position="296"/>
        <end position="311"/>
    </location>
</feature>
<dbReference type="Pfam" id="PF00849">
    <property type="entry name" value="PseudoU_synth_2"/>
    <property type="match status" value="1"/>
</dbReference>
<keyword evidence="3 7" id="KW-0694">RNA-binding</keyword>